<dbReference type="Proteomes" id="UP000046392">
    <property type="component" value="Unplaced"/>
</dbReference>
<evidence type="ECO:0000313" key="2">
    <source>
        <dbReference type="WBParaSite" id="SPAL_0000175900.1"/>
    </source>
</evidence>
<protein>
    <submittedName>
        <fullName evidence="2">B box-type domain-containing protein</fullName>
    </submittedName>
</protein>
<keyword evidence="1" id="KW-1185">Reference proteome</keyword>
<proteinExistence type="predicted"/>
<dbReference type="AlphaFoldDB" id="A0A0N5B6S3"/>
<organism evidence="1 2">
    <name type="scientific">Strongyloides papillosus</name>
    <name type="common">Intestinal threadworm</name>
    <dbReference type="NCBI Taxonomy" id="174720"/>
    <lineage>
        <taxon>Eukaryota</taxon>
        <taxon>Metazoa</taxon>
        <taxon>Ecdysozoa</taxon>
        <taxon>Nematoda</taxon>
        <taxon>Chromadorea</taxon>
        <taxon>Rhabditida</taxon>
        <taxon>Tylenchina</taxon>
        <taxon>Panagrolaimomorpha</taxon>
        <taxon>Strongyloidoidea</taxon>
        <taxon>Strongyloididae</taxon>
        <taxon>Strongyloides</taxon>
    </lineage>
</organism>
<dbReference type="WBParaSite" id="SPAL_0000175900.1">
    <property type="protein sequence ID" value="SPAL_0000175900.1"/>
    <property type="gene ID" value="SPAL_0000175900"/>
</dbReference>
<sequence>MCCEVFTQENRSFLYLSCEEVLCYSCCGLDTVDANLIIDNCPNCGKEEVKITDLSRSVDNKTLEILSGPQKILKSIPFDKILENAEFKAEQLAVAIKGGREKKEKYISATKVMEKCEDYILKQKAYIKMLKEREHQKRMKLRHLYEKNRSLMDKLDRT</sequence>
<reference evidence="2" key="1">
    <citation type="submission" date="2017-02" db="UniProtKB">
        <authorList>
            <consortium name="WormBaseParasite"/>
        </authorList>
    </citation>
    <scope>IDENTIFICATION</scope>
</reference>
<name>A0A0N5B6S3_STREA</name>
<evidence type="ECO:0000313" key="1">
    <source>
        <dbReference type="Proteomes" id="UP000046392"/>
    </source>
</evidence>
<accession>A0A0N5B6S3</accession>